<keyword evidence="5" id="KW-0805">Transcription regulation</keyword>
<dbReference type="PANTHER" id="PTHR48111:SF47">
    <property type="entry name" value="TRANSCRIPTIONAL REGULATORY PROTEIN RSTA"/>
    <property type="match status" value="1"/>
</dbReference>
<dbReference type="GO" id="GO:0000156">
    <property type="term" value="F:phosphorelay response regulator activity"/>
    <property type="evidence" value="ECO:0007669"/>
    <property type="project" value="TreeGrafter"/>
</dbReference>
<dbReference type="SUPFAM" id="SSF52172">
    <property type="entry name" value="CheY-like"/>
    <property type="match status" value="1"/>
</dbReference>
<name>A0A385FVB9_9ZZZZ</name>
<feature type="transmembrane region" description="Helical" evidence="8">
    <location>
        <begin position="24"/>
        <end position="48"/>
    </location>
</feature>
<keyword evidence="7" id="KW-0804">Transcription</keyword>
<sequence>MDNASTLSPSWSVQLREQIQERPLIALGLLLALAAVLLLLLQSLIMLAAGDISPGVRYGLIGGVAGFAATALGALPALFLRSVPQRVEDAMLGFAAGMMLAASAFSLLLPGLEAAEGITGDGFLAAAVVVAGMTLGVLLMLGLDQFTPHEVEPRGDQAEETILRENPDLVLLDIMLPGKDGMTICRDLRAKWSGPIVLLTSLDSDMNHILALEMGACDYILKTTPPAVLLARLRLHLRQNEQATLTKGLQETSLTPYKALHFGTLTIDPINRVVTLANTEISLSTADFELLWELATHAGQIMDRDALLKNLRGVSYDGLDRSVDVAISRLRKKLLDNAAEPYRIKTVRNKGYLFAPHAWE</sequence>
<evidence type="ECO:0000256" key="3">
    <source>
        <dbReference type="ARBA" id="ARBA00022553"/>
    </source>
</evidence>
<evidence type="ECO:0000259" key="10">
    <source>
        <dbReference type="PROSITE" id="PS51755"/>
    </source>
</evidence>
<keyword evidence="2" id="KW-0963">Cytoplasm</keyword>
<keyword evidence="8" id="KW-1133">Transmembrane helix</keyword>
<reference evidence="11" key="1">
    <citation type="submission" date="2018-07" db="EMBL/GenBank/DDBJ databases">
        <title>Functional screening for triclosan resistance in a wastewater metagenome and isolates of Escherichia coli and Enterococcus spp. from a large Canadian healthcare region.</title>
        <authorList>
            <person name="Cameron A."/>
            <person name="Barbieri R."/>
            <person name="Read R.R."/>
            <person name="Church D.L."/>
            <person name="Adator E.H."/>
            <person name="McAllister T.A."/>
        </authorList>
    </citation>
    <scope>NUCLEOTIDE SEQUENCE</scope>
</reference>
<dbReference type="InterPro" id="IPR011006">
    <property type="entry name" value="CheY-like_superfamily"/>
</dbReference>
<protein>
    <submittedName>
        <fullName evidence="11">Transcriptional regulatory protein RstA</fullName>
    </submittedName>
</protein>
<dbReference type="SMART" id="SM00448">
    <property type="entry name" value="REC"/>
    <property type="match status" value="1"/>
</dbReference>
<evidence type="ECO:0000256" key="1">
    <source>
        <dbReference type="ARBA" id="ARBA00004496"/>
    </source>
</evidence>
<dbReference type="InterPro" id="IPR036388">
    <property type="entry name" value="WH-like_DNA-bd_sf"/>
</dbReference>
<dbReference type="GO" id="GO:0000976">
    <property type="term" value="F:transcription cis-regulatory region binding"/>
    <property type="evidence" value="ECO:0007669"/>
    <property type="project" value="TreeGrafter"/>
</dbReference>
<feature type="transmembrane region" description="Helical" evidence="8">
    <location>
        <begin position="92"/>
        <end position="111"/>
    </location>
</feature>
<dbReference type="NCBIfam" id="NF007977">
    <property type="entry name" value="PRK10701.1"/>
    <property type="match status" value="1"/>
</dbReference>
<keyword evidence="8" id="KW-0812">Transmembrane</keyword>
<accession>A0A385FVB9</accession>
<dbReference type="EMBL" id="MH687384">
    <property type="protein sequence ID" value="AXV45521.1"/>
    <property type="molecule type" value="Genomic_DNA"/>
</dbReference>
<organism evidence="11">
    <name type="scientific">uncultured organism</name>
    <dbReference type="NCBI Taxonomy" id="155900"/>
    <lineage>
        <taxon>unclassified sequences</taxon>
        <taxon>environmental samples</taxon>
    </lineage>
</organism>
<dbReference type="PANTHER" id="PTHR48111">
    <property type="entry name" value="REGULATOR OF RPOS"/>
    <property type="match status" value="1"/>
</dbReference>
<comment type="subcellular location">
    <subcellularLocation>
        <location evidence="1">Cytoplasm</location>
    </subcellularLocation>
</comment>
<evidence type="ECO:0000256" key="8">
    <source>
        <dbReference type="SAM" id="Phobius"/>
    </source>
</evidence>
<feature type="transmembrane region" description="Helical" evidence="8">
    <location>
        <begin position="60"/>
        <end position="80"/>
    </location>
</feature>
<dbReference type="FunFam" id="1.10.10.10:FF:000099">
    <property type="entry name" value="Two-component system response regulator TorR"/>
    <property type="match status" value="1"/>
</dbReference>
<dbReference type="GO" id="GO:0032993">
    <property type="term" value="C:protein-DNA complex"/>
    <property type="evidence" value="ECO:0007669"/>
    <property type="project" value="TreeGrafter"/>
</dbReference>
<keyword evidence="4" id="KW-0902">Two-component regulatory system</keyword>
<feature type="transmembrane region" description="Helical" evidence="8">
    <location>
        <begin position="123"/>
        <end position="143"/>
    </location>
</feature>
<dbReference type="InterPro" id="IPR001867">
    <property type="entry name" value="OmpR/PhoB-type_DNA-bd"/>
</dbReference>
<dbReference type="Gene3D" id="1.10.10.10">
    <property type="entry name" value="Winged helix-like DNA-binding domain superfamily/Winged helix DNA-binding domain"/>
    <property type="match status" value="1"/>
</dbReference>
<dbReference type="SMART" id="SM00862">
    <property type="entry name" value="Trans_reg_C"/>
    <property type="match status" value="1"/>
</dbReference>
<gene>
    <name evidence="11" type="primary">rstA</name>
    <name evidence="11" type="ORF">TRI15_00024</name>
</gene>
<evidence type="ECO:0000259" key="9">
    <source>
        <dbReference type="PROSITE" id="PS50110"/>
    </source>
</evidence>
<evidence type="ECO:0000256" key="5">
    <source>
        <dbReference type="ARBA" id="ARBA00023015"/>
    </source>
</evidence>
<dbReference type="SUPFAM" id="SSF46894">
    <property type="entry name" value="C-terminal effector domain of the bipartite response regulators"/>
    <property type="match status" value="1"/>
</dbReference>
<proteinExistence type="predicted"/>
<evidence type="ECO:0000256" key="2">
    <source>
        <dbReference type="ARBA" id="ARBA00022490"/>
    </source>
</evidence>
<evidence type="ECO:0000256" key="4">
    <source>
        <dbReference type="ARBA" id="ARBA00023012"/>
    </source>
</evidence>
<evidence type="ECO:0000256" key="7">
    <source>
        <dbReference type="ARBA" id="ARBA00023163"/>
    </source>
</evidence>
<dbReference type="GO" id="GO:0006355">
    <property type="term" value="P:regulation of DNA-templated transcription"/>
    <property type="evidence" value="ECO:0007669"/>
    <property type="project" value="InterPro"/>
</dbReference>
<dbReference type="CDD" id="cd00383">
    <property type="entry name" value="trans_reg_C"/>
    <property type="match status" value="1"/>
</dbReference>
<dbReference type="Pfam" id="PF00072">
    <property type="entry name" value="Response_reg"/>
    <property type="match status" value="1"/>
</dbReference>
<dbReference type="Pfam" id="PF00486">
    <property type="entry name" value="Trans_reg_C"/>
    <property type="match status" value="1"/>
</dbReference>
<keyword evidence="3" id="KW-0597">Phosphoprotein</keyword>
<dbReference type="Gene3D" id="3.40.50.2300">
    <property type="match status" value="1"/>
</dbReference>
<dbReference type="PROSITE" id="PS50110">
    <property type="entry name" value="RESPONSE_REGULATORY"/>
    <property type="match status" value="1"/>
</dbReference>
<dbReference type="InterPro" id="IPR039420">
    <property type="entry name" value="WalR-like"/>
</dbReference>
<dbReference type="InterPro" id="IPR016032">
    <property type="entry name" value="Sig_transdc_resp-reg_C-effctor"/>
</dbReference>
<dbReference type="PROSITE" id="PS51755">
    <property type="entry name" value="OMPR_PHOB"/>
    <property type="match status" value="1"/>
</dbReference>
<dbReference type="AlphaFoldDB" id="A0A385FVB9"/>
<evidence type="ECO:0000256" key="6">
    <source>
        <dbReference type="ARBA" id="ARBA00023125"/>
    </source>
</evidence>
<feature type="domain" description="Response regulatory" evidence="9">
    <location>
        <begin position="125"/>
        <end position="237"/>
    </location>
</feature>
<feature type="domain" description="OmpR/PhoB-type" evidence="10">
    <location>
        <begin position="257"/>
        <end position="356"/>
    </location>
</feature>
<dbReference type="InterPro" id="IPR001789">
    <property type="entry name" value="Sig_transdc_resp-reg_receiver"/>
</dbReference>
<keyword evidence="6" id="KW-0238">DNA-binding</keyword>
<evidence type="ECO:0000313" key="11">
    <source>
        <dbReference type="EMBL" id="AXV45521.1"/>
    </source>
</evidence>
<keyword evidence="8" id="KW-0472">Membrane</keyword>